<reference evidence="1" key="2">
    <citation type="submission" date="2009-08" db="EMBL/GenBank/DDBJ databases">
        <authorList>
            <person name="Shrivastava S."/>
            <person name="Brinkac L.M."/>
            <person name="Dodson R.J."/>
            <person name="Harkins D.M."/>
            <person name="Durkin A.S."/>
            <person name="Sutton G."/>
        </authorList>
    </citation>
    <scope>NUCLEOTIDE SEQUENCE</scope>
    <source>
        <strain evidence="1">Eklund 17B</strain>
    </source>
</reference>
<sequence length="61" mass="6984">MYILNNGITEINEKSFIKKLFCKHEFIEGEHCSSIGLTRISGQDILIVCKHCGKVNNKLKF</sequence>
<proteinExistence type="predicted"/>
<accession>U4PLQ6</accession>
<evidence type="ECO:0000313" key="1">
    <source>
        <dbReference type="EMBL" id="ACD21799.1"/>
    </source>
</evidence>
<protein>
    <submittedName>
        <fullName evidence="1">Uncharacterized protein</fullName>
    </submittedName>
</protein>
<accession>B2TRS8</accession>
<dbReference type="KEGG" id="cbk:CLL_A2266"/>
<dbReference type="PATRIC" id="fig|935198.13.peg.2220"/>
<dbReference type="HOGENOM" id="CLU_2877771_0_0_9"/>
<organism evidence="1">
    <name type="scientific">Clostridium botulinum (strain Eklund 17B / Type B)</name>
    <dbReference type="NCBI Taxonomy" id="935198"/>
    <lineage>
        <taxon>Bacteria</taxon>
        <taxon>Bacillati</taxon>
        <taxon>Bacillota</taxon>
        <taxon>Clostridia</taxon>
        <taxon>Eubacteriales</taxon>
        <taxon>Clostridiaceae</taxon>
        <taxon>Clostridium</taxon>
    </lineage>
</organism>
<reference evidence="1" key="1">
    <citation type="submission" date="2009-06" db="EMBL/GenBank/DDBJ databases">
        <authorList>
            <consortium name="US DOE Joint Genome Institute (JGI-PGF)"/>
            <person name="Lucas S."/>
            <person name="Copeland A."/>
            <person name="Lapidus A."/>
            <person name="Glavina del Rio T."/>
            <person name="Dalin E."/>
            <person name="Tice H."/>
            <person name="Bruce D."/>
            <person name="Goodwin L."/>
            <person name="Pitluck S."/>
            <person name="Kyrpides N."/>
            <person name="Mavromatis K."/>
            <person name="Ivanova N."/>
            <person name="Saunders E."/>
            <person name="Brettin T."/>
            <person name="Detter J.C."/>
            <person name="Han C."/>
            <person name="Larimer F."/>
            <person name="Land M."/>
            <person name="Hauser L."/>
            <person name="Markowitz V."/>
            <person name="Cheng J.-F."/>
            <person name="Hugenholtz P."/>
            <person name="Woyke T."/>
            <person name="Wu D."/>
            <person name="Gronow S."/>
            <person name="Klenk H.-P."/>
            <person name="Eisen J.A."/>
        </authorList>
    </citation>
    <scope>NUCLEOTIDE SEQUENCE</scope>
    <source>
        <strain evidence="1">Eklund 17B</strain>
    </source>
</reference>
<gene>
    <name evidence="1" type="ordered locus">CLL_A2266</name>
</gene>
<dbReference type="EMBL" id="CP001056">
    <property type="protein sequence ID" value="ACD21799.1"/>
    <property type="molecule type" value="Genomic_DNA"/>
</dbReference>
<name>B2TRS8_CLOBB</name>
<dbReference type="AlphaFoldDB" id="B2TRS8"/>